<feature type="compositionally biased region" description="Polar residues" evidence="1">
    <location>
        <begin position="194"/>
        <end position="208"/>
    </location>
</feature>
<evidence type="ECO:0000256" key="1">
    <source>
        <dbReference type="SAM" id="MobiDB-lite"/>
    </source>
</evidence>
<name>A0A834TQA6_9FABA</name>
<protein>
    <submittedName>
        <fullName evidence="2">Uncharacterized protein</fullName>
    </submittedName>
</protein>
<dbReference type="EMBL" id="JAAIUW010000006">
    <property type="protein sequence ID" value="KAF7826448.1"/>
    <property type="molecule type" value="Genomic_DNA"/>
</dbReference>
<evidence type="ECO:0000313" key="2">
    <source>
        <dbReference type="EMBL" id="KAF7826448.1"/>
    </source>
</evidence>
<dbReference type="Proteomes" id="UP000634136">
    <property type="component" value="Unassembled WGS sequence"/>
</dbReference>
<dbReference type="AlphaFoldDB" id="A0A834TQA6"/>
<comment type="caution">
    <text evidence="2">The sequence shown here is derived from an EMBL/GenBank/DDBJ whole genome shotgun (WGS) entry which is preliminary data.</text>
</comment>
<organism evidence="2 3">
    <name type="scientific">Senna tora</name>
    <dbReference type="NCBI Taxonomy" id="362788"/>
    <lineage>
        <taxon>Eukaryota</taxon>
        <taxon>Viridiplantae</taxon>
        <taxon>Streptophyta</taxon>
        <taxon>Embryophyta</taxon>
        <taxon>Tracheophyta</taxon>
        <taxon>Spermatophyta</taxon>
        <taxon>Magnoliopsida</taxon>
        <taxon>eudicotyledons</taxon>
        <taxon>Gunneridae</taxon>
        <taxon>Pentapetalae</taxon>
        <taxon>rosids</taxon>
        <taxon>fabids</taxon>
        <taxon>Fabales</taxon>
        <taxon>Fabaceae</taxon>
        <taxon>Caesalpinioideae</taxon>
        <taxon>Cassia clade</taxon>
        <taxon>Senna</taxon>
    </lineage>
</organism>
<feature type="region of interest" description="Disordered" evidence="1">
    <location>
        <begin position="166"/>
        <end position="209"/>
    </location>
</feature>
<proteinExistence type="predicted"/>
<reference evidence="2" key="1">
    <citation type="submission" date="2020-09" db="EMBL/GenBank/DDBJ databases">
        <title>Genome-Enabled Discovery of Anthraquinone Biosynthesis in Senna tora.</title>
        <authorList>
            <person name="Kang S.-H."/>
            <person name="Pandey R.P."/>
            <person name="Lee C.-M."/>
            <person name="Sim J.-S."/>
            <person name="Jeong J.-T."/>
            <person name="Choi B.-S."/>
            <person name="Jung M."/>
            <person name="Ginzburg D."/>
            <person name="Zhao K."/>
            <person name="Won S.Y."/>
            <person name="Oh T.-J."/>
            <person name="Yu Y."/>
            <person name="Kim N.-H."/>
            <person name="Lee O.R."/>
            <person name="Lee T.-H."/>
            <person name="Bashyal P."/>
            <person name="Kim T.-S."/>
            <person name="Lee W.-H."/>
            <person name="Kawkins C."/>
            <person name="Kim C.-K."/>
            <person name="Kim J.S."/>
            <person name="Ahn B.O."/>
            <person name="Rhee S.Y."/>
            <person name="Sohng J.K."/>
        </authorList>
    </citation>
    <scope>NUCLEOTIDE SEQUENCE</scope>
    <source>
        <tissue evidence="2">Leaf</tissue>
    </source>
</reference>
<evidence type="ECO:0000313" key="3">
    <source>
        <dbReference type="Proteomes" id="UP000634136"/>
    </source>
</evidence>
<gene>
    <name evidence="2" type="ORF">G2W53_017612</name>
</gene>
<sequence>MRPVDDLDGMGFISPPSGCDVEDIYNEFLRAHVGVLWVVGRMLEMPTMRQLRAAHLFIKGRCVNGRQCLESDSATVEEAGLLDVIQQTEGVFQAVRSHPTVIKLEMYDLATLLSVDVLVAATLQDWVSISALGLRASIPLPQHYEKYNYTQQRCYAAYKLGQRKACTRDSGKNTPRGHGHTETRRTKIHHNHSRSVATEPYTNGQPNDSAGCKVPARQTPFPAVTRHVTDAVHMVPKWWLPVNCFVFHCGQASGTPIRFQVRPCIDAWFECPEQTKELHITVIIWDRAMLEGNDYSRPTYCAPATRKASHKNDRRRTLLLATFQDPRFHSILHPHRHSTHHRMGWEEHYTLTVLQLAQNIGWVGWPVCPHGPCHLHQRRCCHRNLRPRIQLHSEGPLYDSQLKHQILHHSIGHRSVPLSAYSTSPAPFLSHLRLYHLPQKPDWCHTPDHLAD</sequence>
<keyword evidence="3" id="KW-1185">Reference proteome</keyword>
<accession>A0A834TQA6</accession>